<keyword evidence="10 11" id="KW-0482">Metalloprotease</keyword>
<gene>
    <name evidence="12" type="ORF">BCR35DRAFT_302748</name>
</gene>
<dbReference type="Gene3D" id="2.30.250.10">
    <property type="entry name" value="Aminopeptidase i, Domain 2"/>
    <property type="match status" value="1"/>
</dbReference>
<comment type="cofactor">
    <cofactor evidence="2">
        <name>Zn(2+)</name>
        <dbReference type="ChEBI" id="CHEBI:29105"/>
    </cofactor>
</comment>
<dbReference type="OrthoDB" id="9880441at2759"/>
<dbReference type="GO" id="GO:0000324">
    <property type="term" value="C:fungal-type vacuole"/>
    <property type="evidence" value="ECO:0007669"/>
    <property type="project" value="TreeGrafter"/>
</dbReference>
<keyword evidence="8 11" id="KW-0378">Hydrolase</keyword>
<dbReference type="GO" id="GO:0004177">
    <property type="term" value="F:aminopeptidase activity"/>
    <property type="evidence" value="ECO:0007669"/>
    <property type="project" value="UniProtKB-KW"/>
</dbReference>
<dbReference type="EMBL" id="MCGR01000016">
    <property type="protein sequence ID" value="ORY85302.1"/>
    <property type="molecule type" value="Genomic_DNA"/>
</dbReference>
<dbReference type="EC" id="3.4.11.21" evidence="4"/>
<dbReference type="GO" id="GO:0008237">
    <property type="term" value="F:metallopeptidase activity"/>
    <property type="evidence" value="ECO:0007669"/>
    <property type="project" value="UniProtKB-KW"/>
</dbReference>
<evidence type="ECO:0000256" key="2">
    <source>
        <dbReference type="ARBA" id="ARBA00001947"/>
    </source>
</evidence>
<keyword evidence="5 11" id="KW-0031">Aminopeptidase</keyword>
<evidence type="ECO:0000256" key="1">
    <source>
        <dbReference type="ARBA" id="ARBA00001335"/>
    </source>
</evidence>
<dbReference type="FunFam" id="2.30.250.10:FF:000001">
    <property type="entry name" value="Aspartyl aminopeptidase 1"/>
    <property type="match status" value="1"/>
</dbReference>
<dbReference type="FunCoup" id="A0A1Y2FMT8">
    <property type="interactions" value="298"/>
</dbReference>
<evidence type="ECO:0000256" key="6">
    <source>
        <dbReference type="ARBA" id="ARBA00022670"/>
    </source>
</evidence>
<organism evidence="12 13">
    <name type="scientific">Leucosporidium creatinivorum</name>
    <dbReference type="NCBI Taxonomy" id="106004"/>
    <lineage>
        <taxon>Eukaryota</taxon>
        <taxon>Fungi</taxon>
        <taxon>Dikarya</taxon>
        <taxon>Basidiomycota</taxon>
        <taxon>Pucciniomycotina</taxon>
        <taxon>Microbotryomycetes</taxon>
        <taxon>Leucosporidiales</taxon>
        <taxon>Leucosporidium</taxon>
    </lineage>
</organism>
<dbReference type="PANTHER" id="PTHR28570:SF3">
    <property type="entry name" value="ASPARTYL AMINOPEPTIDASE"/>
    <property type="match status" value="1"/>
</dbReference>
<dbReference type="InterPro" id="IPR023358">
    <property type="entry name" value="Peptidase_M18_dom2"/>
</dbReference>
<sequence>MMSVDNLGPAKGFVSFVNDSPTPFHAVAQSVARLESVGFKRLTERDSWAGKLVAGGKYYVTRNQSSIIAFTVPLKVEKEGLGFSIVGCHTDSPRFIIKPVSRREKGGFAEVGVETYGGGIWATWLDRDLGIAGRVTLSGLKSASGSEYSSHLLLHRQPILRMPTIAIHLDRTQNEKLAYNPETQQVPILALASKELNKAFAEENKSNVEVDFADPLAITSHHHPILMHTISQALTESLGETISPTQIHDFELSLFDVQPSTIGGALSEFIFSPRIDNLFSSYAAVSALAASVEKEDWGHDGRVAMIALWDNEEVGSVSAYGAESNFIESVLERVAVALKTEEESATEAYQRTLAKSFLLSTDMGHSLHPSFPEKHEEMHRPLVNSGPAIKTNAKQRYASTAQTTFALRRIAALASVPLQEYEVRNDMACGSTIGPLVSKIGLRTVDIGCPQLSMHSIRETAGTKDMAYLQQLFLTFFGRFGEVDDLNVD</sequence>
<evidence type="ECO:0000313" key="12">
    <source>
        <dbReference type="EMBL" id="ORY85302.1"/>
    </source>
</evidence>
<keyword evidence="7 11" id="KW-0479">Metal-binding</keyword>
<dbReference type="NCBIfam" id="NF002759">
    <property type="entry name" value="PRK02813.1"/>
    <property type="match status" value="1"/>
</dbReference>
<evidence type="ECO:0000256" key="7">
    <source>
        <dbReference type="ARBA" id="ARBA00022723"/>
    </source>
</evidence>
<dbReference type="Gene3D" id="3.40.630.10">
    <property type="entry name" value="Zn peptidases"/>
    <property type="match status" value="1"/>
</dbReference>
<accession>A0A1Y2FMT8</accession>
<evidence type="ECO:0000256" key="8">
    <source>
        <dbReference type="ARBA" id="ARBA00022801"/>
    </source>
</evidence>
<dbReference type="InParanoid" id="A0A1Y2FMT8"/>
<dbReference type="GO" id="GO:0008270">
    <property type="term" value="F:zinc ion binding"/>
    <property type="evidence" value="ECO:0007669"/>
    <property type="project" value="InterPro"/>
</dbReference>
<evidence type="ECO:0000256" key="9">
    <source>
        <dbReference type="ARBA" id="ARBA00022833"/>
    </source>
</evidence>
<evidence type="ECO:0000256" key="10">
    <source>
        <dbReference type="ARBA" id="ARBA00023049"/>
    </source>
</evidence>
<dbReference type="STRING" id="106004.A0A1Y2FMT8"/>
<dbReference type="AlphaFoldDB" id="A0A1Y2FMT8"/>
<comment type="caution">
    <text evidence="12">The sequence shown here is derived from an EMBL/GenBank/DDBJ whole genome shotgun (WGS) entry which is preliminary data.</text>
</comment>
<dbReference type="Proteomes" id="UP000193467">
    <property type="component" value="Unassembled WGS sequence"/>
</dbReference>
<keyword evidence="13" id="KW-1185">Reference proteome</keyword>
<protein>
    <recommendedName>
        <fullName evidence="4">aspartyl aminopeptidase</fullName>
        <ecNumber evidence="4">3.4.11.21</ecNumber>
    </recommendedName>
</protein>
<evidence type="ECO:0000256" key="5">
    <source>
        <dbReference type="ARBA" id="ARBA00022438"/>
    </source>
</evidence>
<dbReference type="InterPro" id="IPR001948">
    <property type="entry name" value="Peptidase_M18"/>
</dbReference>
<evidence type="ECO:0000256" key="4">
    <source>
        <dbReference type="ARBA" id="ARBA00011965"/>
    </source>
</evidence>
<comment type="catalytic activity">
    <reaction evidence="1">
        <text>Release of an N-terminal aspartate or glutamate from a peptide, with a preference for aspartate.</text>
        <dbReference type="EC" id="3.4.11.21"/>
    </reaction>
</comment>
<keyword evidence="9 11" id="KW-0862">Zinc</keyword>
<keyword evidence="6 11" id="KW-0645">Protease</keyword>
<dbReference type="CDD" id="cd05658">
    <property type="entry name" value="M18_DAP"/>
    <property type="match status" value="1"/>
</dbReference>
<comment type="similarity">
    <text evidence="3 11">Belongs to the peptidase M18 family.</text>
</comment>
<reference evidence="12 13" key="1">
    <citation type="submission" date="2016-07" db="EMBL/GenBank/DDBJ databases">
        <title>Pervasive Adenine N6-methylation of Active Genes in Fungi.</title>
        <authorList>
            <consortium name="DOE Joint Genome Institute"/>
            <person name="Mondo S.J."/>
            <person name="Dannebaum R.O."/>
            <person name="Kuo R.C."/>
            <person name="Labutti K."/>
            <person name="Haridas S."/>
            <person name="Kuo A."/>
            <person name="Salamov A."/>
            <person name="Ahrendt S.R."/>
            <person name="Lipzen A."/>
            <person name="Sullivan W."/>
            <person name="Andreopoulos W.B."/>
            <person name="Clum A."/>
            <person name="Lindquist E."/>
            <person name="Daum C."/>
            <person name="Ramamoorthy G.K."/>
            <person name="Gryganskyi A."/>
            <person name="Culley D."/>
            <person name="Magnuson J.K."/>
            <person name="James T.Y."/>
            <person name="O'Malley M.A."/>
            <person name="Stajich J.E."/>
            <person name="Spatafora J.W."/>
            <person name="Visel A."/>
            <person name="Grigoriev I.V."/>
        </authorList>
    </citation>
    <scope>NUCLEOTIDE SEQUENCE [LARGE SCALE GENOMIC DNA]</scope>
    <source>
        <strain evidence="12 13">62-1032</strain>
    </source>
</reference>
<dbReference type="SUPFAM" id="SSF53187">
    <property type="entry name" value="Zn-dependent exopeptidases"/>
    <property type="match status" value="1"/>
</dbReference>
<dbReference type="GO" id="GO:0006508">
    <property type="term" value="P:proteolysis"/>
    <property type="evidence" value="ECO:0007669"/>
    <property type="project" value="UniProtKB-KW"/>
</dbReference>
<dbReference type="SUPFAM" id="SSF101821">
    <property type="entry name" value="Aminopeptidase/glucanase lid domain"/>
    <property type="match status" value="1"/>
</dbReference>
<evidence type="ECO:0000313" key="13">
    <source>
        <dbReference type="Proteomes" id="UP000193467"/>
    </source>
</evidence>
<dbReference type="PANTHER" id="PTHR28570">
    <property type="entry name" value="ASPARTYL AMINOPEPTIDASE"/>
    <property type="match status" value="1"/>
</dbReference>
<dbReference type="Pfam" id="PF02127">
    <property type="entry name" value="Peptidase_M18"/>
    <property type="match status" value="1"/>
</dbReference>
<name>A0A1Y2FMT8_9BASI</name>
<evidence type="ECO:0000256" key="11">
    <source>
        <dbReference type="RuleBase" id="RU004386"/>
    </source>
</evidence>
<evidence type="ECO:0000256" key="3">
    <source>
        <dbReference type="ARBA" id="ARBA00008290"/>
    </source>
</evidence>
<proteinExistence type="inferred from homology"/>
<dbReference type="PRINTS" id="PR00932">
    <property type="entry name" value="AMINO1PTASE"/>
</dbReference>